<sequence>MLDRQFKVDHPNKVWVSDVSEFRIGDKKLYLSPIMDLYNHKITPYSLSPRPTTNFTNESLQKAFNTEQPEPGILIHTNQGFQYQH</sequence>
<dbReference type="InterPro" id="IPR050900">
    <property type="entry name" value="Transposase_IS3/IS150/IS904"/>
</dbReference>
<feature type="domain" description="Integrase catalytic" evidence="1">
    <location>
        <begin position="10"/>
        <end position="84"/>
    </location>
</feature>
<dbReference type="Gene3D" id="3.30.420.10">
    <property type="entry name" value="Ribonuclease H-like superfamily/Ribonuclease H"/>
    <property type="match status" value="1"/>
</dbReference>
<keyword evidence="3" id="KW-1185">Reference proteome</keyword>
<reference evidence="3" key="1">
    <citation type="journal article" date="2019" name="Int. J. Syst. Evol. Microbiol.">
        <title>The Global Catalogue of Microorganisms (GCM) 10K type strain sequencing project: providing services to taxonomists for standard genome sequencing and annotation.</title>
        <authorList>
            <consortium name="The Broad Institute Genomics Platform"/>
            <consortium name="The Broad Institute Genome Sequencing Center for Infectious Disease"/>
            <person name="Wu L."/>
            <person name="Ma J."/>
        </authorList>
    </citation>
    <scope>NUCLEOTIDE SEQUENCE [LARGE SCALE GENOMIC DNA]</scope>
    <source>
        <strain evidence="3">CCM 8604</strain>
    </source>
</reference>
<dbReference type="SUPFAM" id="SSF53098">
    <property type="entry name" value="Ribonuclease H-like"/>
    <property type="match status" value="1"/>
</dbReference>
<dbReference type="InterPro" id="IPR001584">
    <property type="entry name" value="Integrase_cat-core"/>
</dbReference>
<gene>
    <name evidence="2" type="ORF">ACFQY8_03135</name>
</gene>
<dbReference type="InterPro" id="IPR012337">
    <property type="entry name" value="RNaseH-like_sf"/>
</dbReference>
<dbReference type="Pfam" id="PF00665">
    <property type="entry name" value="rve"/>
    <property type="match status" value="1"/>
</dbReference>
<dbReference type="PANTHER" id="PTHR46889:SF4">
    <property type="entry name" value="TRANSPOSASE INSO FOR INSERTION SEQUENCE ELEMENT IS911B-RELATED"/>
    <property type="match status" value="1"/>
</dbReference>
<accession>A0ABW2Y6T6</accession>
<dbReference type="RefSeq" id="WP_377938495.1">
    <property type="nucleotide sequence ID" value="NZ_JBHTHQ010000016.1"/>
</dbReference>
<organism evidence="2 3">
    <name type="scientific">Alloscardovia venturai</name>
    <dbReference type="NCBI Taxonomy" id="1769421"/>
    <lineage>
        <taxon>Bacteria</taxon>
        <taxon>Bacillati</taxon>
        <taxon>Actinomycetota</taxon>
        <taxon>Actinomycetes</taxon>
        <taxon>Bifidobacteriales</taxon>
        <taxon>Bifidobacteriaceae</taxon>
        <taxon>Alloscardovia</taxon>
    </lineage>
</organism>
<evidence type="ECO:0000259" key="1">
    <source>
        <dbReference type="Pfam" id="PF00665"/>
    </source>
</evidence>
<name>A0ABW2Y6T6_9BIFI</name>
<protein>
    <submittedName>
        <fullName evidence="2">DDE-type integrase/transposase/recombinase</fullName>
    </submittedName>
</protein>
<dbReference type="PANTHER" id="PTHR46889">
    <property type="entry name" value="TRANSPOSASE INSF FOR INSERTION SEQUENCE IS3B-RELATED"/>
    <property type="match status" value="1"/>
</dbReference>
<comment type="caution">
    <text evidence="2">The sequence shown here is derived from an EMBL/GenBank/DDBJ whole genome shotgun (WGS) entry which is preliminary data.</text>
</comment>
<proteinExistence type="predicted"/>
<evidence type="ECO:0000313" key="3">
    <source>
        <dbReference type="Proteomes" id="UP001597036"/>
    </source>
</evidence>
<dbReference type="EMBL" id="JBHTHQ010000016">
    <property type="protein sequence ID" value="MFD0704743.1"/>
    <property type="molecule type" value="Genomic_DNA"/>
</dbReference>
<evidence type="ECO:0000313" key="2">
    <source>
        <dbReference type="EMBL" id="MFD0704743.1"/>
    </source>
</evidence>
<dbReference type="InterPro" id="IPR036397">
    <property type="entry name" value="RNaseH_sf"/>
</dbReference>
<dbReference type="Proteomes" id="UP001597036">
    <property type="component" value="Unassembled WGS sequence"/>
</dbReference>